<comment type="similarity">
    <text evidence="1">Belongs to the multicopper oxidase family.</text>
</comment>
<dbReference type="Gene3D" id="2.60.40.420">
    <property type="entry name" value="Cupredoxins - blue copper proteins"/>
    <property type="match status" value="3"/>
</dbReference>
<dbReference type="Pfam" id="PF07731">
    <property type="entry name" value="Cu-oxidase_2"/>
    <property type="match status" value="1"/>
</dbReference>
<dbReference type="InterPro" id="IPR011706">
    <property type="entry name" value="Cu-oxidase_C"/>
</dbReference>
<dbReference type="CDD" id="cd13844">
    <property type="entry name" value="CuRO_1_BOD_CotA_like"/>
    <property type="match status" value="1"/>
</dbReference>
<sequence>MSDQPSISRRSLLAGATTLGVAGGYGLHAVLSPGTAAAPIRAHTTHAPAFEAVAREPGAATVFVRTAAAAGDVLQLRPYLDRLRVPPRARPRREHGLSTLTITMRAVTARLHADMPPTTLWAYDGHFPGPTIEVRRGERLRVTWANALSGAYPVTAVQLRAAPGPVPVWDLPGRSGATPRADVAALPPWTVVHLHGAHTGGGNDGWAENAIPPGAAQLAEYANDQRSAALWYHDHAMHITRFNTMTGLTAGMYLIRDDEERDLDLPSGPYEIPLVLCDRNFDTDADGRVNGRLLHKITEYPQQTETVVRSFTGPYTLVNGTVWPYAEIKPAWYRFRIVNASSIRPYLLRLVDEQGQPVPGRVFQIGGDAGLLPAPVPIGDWVLLTPAERADVLVDFTGLEGRSLRWVDASFIASPVPEVINFRVGGDRRPPRFTLPSAISTSFEQVDPAALPEHRERLVLITPAFPINAEMWEMERIDAPPGPLPADGIVQFEDAQGQVTTYRRLARDYPDPVAFHAADGDWETWRFVSLEGSGVPHPMHAHGFSFQAQERLRLDASGFRYFTTSGSTRLGGGTERPIKILEAKALRPEERGWKDVIAVGFREMITTVGRFTGSVGRFMHHCHIYEHEDHKMMRPFVVLPKQVAAMDPHGPGGGH</sequence>
<evidence type="ECO:0000313" key="4">
    <source>
        <dbReference type="EMBL" id="MFI6497347.1"/>
    </source>
</evidence>
<dbReference type="InterPro" id="IPR045087">
    <property type="entry name" value="Cu-oxidase_fam"/>
</dbReference>
<evidence type="ECO:0000313" key="5">
    <source>
        <dbReference type="Proteomes" id="UP001612741"/>
    </source>
</evidence>
<dbReference type="EMBL" id="JBITGY010000002">
    <property type="protein sequence ID" value="MFI6497347.1"/>
    <property type="molecule type" value="Genomic_DNA"/>
</dbReference>
<keyword evidence="5" id="KW-1185">Reference proteome</keyword>
<dbReference type="PANTHER" id="PTHR48267">
    <property type="entry name" value="CUPREDOXIN SUPERFAMILY PROTEIN"/>
    <property type="match status" value="1"/>
</dbReference>
<proteinExistence type="inferred from homology"/>
<evidence type="ECO:0000259" key="2">
    <source>
        <dbReference type="Pfam" id="PF07731"/>
    </source>
</evidence>
<dbReference type="RefSeq" id="WP_397080109.1">
    <property type="nucleotide sequence ID" value="NZ_JBITGY010000002.1"/>
</dbReference>
<dbReference type="InterPro" id="IPR008972">
    <property type="entry name" value="Cupredoxin"/>
</dbReference>
<protein>
    <submittedName>
        <fullName evidence="4">Multicopper oxidase family protein</fullName>
    </submittedName>
</protein>
<gene>
    <name evidence="4" type="ORF">ACIBG2_08190</name>
</gene>
<name>A0ABW7YN55_9ACTN</name>
<dbReference type="PANTHER" id="PTHR48267:SF1">
    <property type="entry name" value="BILIRUBIN OXIDASE"/>
    <property type="match status" value="1"/>
</dbReference>
<evidence type="ECO:0000256" key="1">
    <source>
        <dbReference type="ARBA" id="ARBA00010609"/>
    </source>
</evidence>
<evidence type="ECO:0000259" key="3">
    <source>
        <dbReference type="Pfam" id="PF07732"/>
    </source>
</evidence>
<dbReference type="SUPFAM" id="SSF49503">
    <property type="entry name" value="Cupredoxins"/>
    <property type="match status" value="3"/>
</dbReference>
<dbReference type="PROSITE" id="PS51318">
    <property type="entry name" value="TAT"/>
    <property type="match status" value="1"/>
</dbReference>
<dbReference type="Pfam" id="PF07732">
    <property type="entry name" value="Cu-oxidase_3"/>
    <property type="match status" value="2"/>
</dbReference>
<accession>A0ABW7YN55</accession>
<reference evidence="4 5" key="1">
    <citation type="submission" date="2024-10" db="EMBL/GenBank/DDBJ databases">
        <title>The Natural Products Discovery Center: Release of the First 8490 Sequenced Strains for Exploring Actinobacteria Biosynthetic Diversity.</title>
        <authorList>
            <person name="Kalkreuter E."/>
            <person name="Kautsar S.A."/>
            <person name="Yang D."/>
            <person name="Bader C.D."/>
            <person name="Teijaro C.N."/>
            <person name="Fluegel L."/>
            <person name="Davis C.M."/>
            <person name="Simpson J.R."/>
            <person name="Lauterbach L."/>
            <person name="Steele A.D."/>
            <person name="Gui C."/>
            <person name="Meng S."/>
            <person name="Li G."/>
            <person name="Viehrig K."/>
            <person name="Ye F."/>
            <person name="Su P."/>
            <person name="Kiefer A.F."/>
            <person name="Nichols A."/>
            <person name="Cepeda A.J."/>
            <person name="Yan W."/>
            <person name="Fan B."/>
            <person name="Jiang Y."/>
            <person name="Adhikari A."/>
            <person name="Zheng C.-J."/>
            <person name="Schuster L."/>
            <person name="Cowan T.M."/>
            <person name="Smanski M.J."/>
            <person name="Chevrette M.G."/>
            <person name="De Carvalho L.P.S."/>
            <person name="Shen B."/>
        </authorList>
    </citation>
    <scope>NUCLEOTIDE SEQUENCE [LARGE SCALE GENOMIC DNA]</scope>
    <source>
        <strain evidence="4 5">NPDC050545</strain>
    </source>
</reference>
<organism evidence="4 5">
    <name type="scientific">Nonomuraea typhae</name>
    <dbReference type="NCBI Taxonomy" id="2603600"/>
    <lineage>
        <taxon>Bacteria</taxon>
        <taxon>Bacillati</taxon>
        <taxon>Actinomycetota</taxon>
        <taxon>Actinomycetes</taxon>
        <taxon>Streptosporangiales</taxon>
        <taxon>Streptosporangiaceae</taxon>
        <taxon>Nonomuraea</taxon>
    </lineage>
</organism>
<comment type="caution">
    <text evidence="4">The sequence shown here is derived from an EMBL/GenBank/DDBJ whole genome shotgun (WGS) entry which is preliminary data.</text>
</comment>
<feature type="domain" description="Plastocyanin-like" evidence="3">
    <location>
        <begin position="116"/>
        <end position="149"/>
    </location>
</feature>
<dbReference type="Proteomes" id="UP001612741">
    <property type="component" value="Unassembled WGS sequence"/>
</dbReference>
<feature type="domain" description="Plastocyanin-like" evidence="3">
    <location>
        <begin position="190"/>
        <end position="258"/>
    </location>
</feature>
<dbReference type="InterPro" id="IPR011707">
    <property type="entry name" value="Cu-oxidase-like_N"/>
</dbReference>
<dbReference type="InterPro" id="IPR006311">
    <property type="entry name" value="TAT_signal"/>
</dbReference>
<feature type="domain" description="Plastocyanin-like" evidence="2">
    <location>
        <begin position="508"/>
        <end position="641"/>
    </location>
</feature>